<keyword evidence="1" id="KW-0812">Transmembrane</keyword>
<organism evidence="2 3">
    <name type="scientific">Ectopseudomonas composti</name>
    <dbReference type="NCBI Taxonomy" id="658457"/>
    <lineage>
        <taxon>Bacteria</taxon>
        <taxon>Pseudomonadati</taxon>
        <taxon>Pseudomonadota</taxon>
        <taxon>Gammaproteobacteria</taxon>
        <taxon>Pseudomonadales</taxon>
        <taxon>Pseudomonadaceae</taxon>
        <taxon>Ectopseudomonas</taxon>
    </lineage>
</organism>
<dbReference type="RefSeq" id="WP_037002029.1">
    <property type="nucleotide sequence ID" value="NZ_JFJN01000047.1"/>
</dbReference>
<comment type="caution">
    <text evidence="2">The sequence shown here is derived from an EMBL/GenBank/DDBJ whole genome shotgun (WGS) entry which is preliminary data.</text>
</comment>
<feature type="transmembrane region" description="Helical" evidence="1">
    <location>
        <begin position="113"/>
        <end position="131"/>
    </location>
</feature>
<evidence type="ECO:0000313" key="2">
    <source>
        <dbReference type="EMBL" id="EZH79869.1"/>
    </source>
</evidence>
<keyword evidence="3" id="KW-1185">Reference proteome</keyword>
<proteinExistence type="predicted"/>
<gene>
    <name evidence="2" type="ORF">AU05_14900</name>
</gene>
<name>A0ABN0SBF2_9GAMM</name>
<keyword evidence="1" id="KW-1133">Transmembrane helix</keyword>
<feature type="transmembrane region" description="Helical" evidence="1">
    <location>
        <begin position="138"/>
        <end position="157"/>
    </location>
</feature>
<keyword evidence="1" id="KW-0472">Membrane</keyword>
<reference evidence="3" key="1">
    <citation type="journal article" date="2014" name="Genome Announc.">
        <title>Draft Genome Sequence of the algae degrading bacterium Pseudomonas mendocina AD6.</title>
        <authorList>
            <person name="Barney B.M."/>
            <person name="Lenneman E.M."/>
        </authorList>
    </citation>
    <scope>NUCLEOTIDE SEQUENCE [LARGE SCALE GENOMIC DNA]</scope>
    <source>
        <strain evidence="3">AD6</strain>
    </source>
</reference>
<protein>
    <submittedName>
        <fullName evidence="2">Uncharacterized protein</fullName>
    </submittedName>
</protein>
<evidence type="ECO:0000313" key="3">
    <source>
        <dbReference type="Proteomes" id="UP000023842"/>
    </source>
</evidence>
<accession>A0ABN0SBF2</accession>
<dbReference type="EMBL" id="JFJN01000047">
    <property type="protein sequence ID" value="EZH79869.1"/>
    <property type="molecule type" value="Genomic_DNA"/>
</dbReference>
<evidence type="ECO:0000256" key="1">
    <source>
        <dbReference type="SAM" id="Phobius"/>
    </source>
</evidence>
<feature type="transmembrane region" description="Helical" evidence="1">
    <location>
        <begin position="193"/>
        <end position="215"/>
    </location>
</feature>
<sequence>MQSLLSTFESAADNLMKVAGAAIKLSIALGSACVILYSIRIGHFPQGLALGDGLLFLLTAGCFGFLYVFFTAGLVGLGSCLSPLTNQVLKLSSWLISKFRGKKIDPAYELEPFQWPAIPFAVMAALMIFALGGRDYSVSLKLLAVAVMLHIFYSVAIDANRKLRVAQRLQDSVIETPEKAQTALEASKHKNTYNIVCFLIMLLPLLIGGVSGQLVDSAMRLANVRIEYPVIYTKAPYDQLLPESLIARNLKVPEGYKAYEGISVRFRGFGSTTVVAFKDEGIERQLEIPNDQLIVEKKTPKRVFPMSGDQPEAK</sequence>
<dbReference type="Proteomes" id="UP000023842">
    <property type="component" value="Unassembled WGS sequence"/>
</dbReference>
<feature type="transmembrane region" description="Helical" evidence="1">
    <location>
        <begin position="20"/>
        <end position="42"/>
    </location>
</feature>
<feature type="transmembrane region" description="Helical" evidence="1">
    <location>
        <begin position="54"/>
        <end position="77"/>
    </location>
</feature>